<evidence type="ECO:0000313" key="2">
    <source>
        <dbReference type="Proteomes" id="UP001204144"/>
    </source>
</evidence>
<organism evidence="1 2">
    <name type="scientific">Lacihabitans soyangensis</name>
    <dbReference type="NCBI Taxonomy" id="869394"/>
    <lineage>
        <taxon>Bacteria</taxon>
        <taxon>Pseudomonadati</taxon>
        <taxon>Bacteroidota</taxon>
        <taxon>Cytophagia</taxon>
        <taxon>Cytophagales</taxon>
        <taxon>Leadbetterellaceae</taxon>
        <taxon>Lacihabitans</taxon>
    </lineage>
</organism>
<sequence>MSELTQNINVRMTHEMKKKIMDESYKRGISISAYILFLIQEHWERPCLVQNDIQGEYNPREHEEGEICDKEYKEMYLEAEDEIKRLGIYSNRLLEILEENSITVLHPKRIGLFEREKAINNGTLQELLKIEKDPKSITAVSQNKEQLLKASEKIRFIEQRLNSYETPVLKSIFRFTQGQVSLAPSIRDLPDVVQFLANSYNQQFLNS</sequence>
<dbReference type="AlphaFoldDB" id="A0AAE3GZQ9"/>
<accession>A0AAE3GZQ9</accession>
<gene>
    <name evidence="1" type="ORF">EGI31_04930</name>
</gene>
<keyword evidence="2" id="KW-1185">Reference proteome</keyword>
<dbReference type="Proteomes" id="UP001204144">
    <property type="component" value="Unassembled WGS sequence"/>
</dbReference>
<dbReference type="RefSeq" id="WP_255036046.1">
    <property type="nucleotide sequence ID" value="NZ_RJUF01000008.1"/>
</dbReference>
<dbReference type="EMBL" id="RJUF01000008">
    <property type="protein sequence ID" value="MCP9762289.1"/>
    <property type="molecule type" value="Genomic_DNA"/>
</dbReference>
<proteinExistence type="predicted"/>
<protein>
    <submittedName>
        <fullName evidence="1">Uncharacterized protein</fullName>
    </submittedName>
</protein>
<name>A0AAE3GZQ9_9BACT</name>
<reference evidence="1 2" key="1">
    <citation type="submission" date="2018-11" db="EMBL/GenBank/DDBJ databases">
        <title>Novel bacteria species description.</title>
        <authorList>
            <person name="Han J.-H."/>
        </authorList>
    </citation>
    <scope>NUCLEOTIDE SEQUENCE [LARGE SCALE GENOMIC DNA]</scope>
    <source>
        <strain evidence="1 2">KCTC23259</strain>
    </source>
</reference>
<evidence type="ECO:0000313" key="1">
    <source>
        <dbReference type="EMBL" id="MCP9762289.1"/>
    </source>
</evidence>
<comment type="caution">
    <text evidence="1">The sequence shown here is derived from an EMBL/GenBank/DDBJ whole genome shotgun (WGS) entry which is preliminary data.</text>
</comment>